<dbReference type="InterPro" id="IPR007395">
    <property type="entry name" value="Zn_peptidase_2"/>
</dbReference>
<feature type="transmembrane region" description="Helical" evidence="1">
    <location>
        <begin position="113"/>
        <end position="137"/>
    </location>
</feature>
<keyword evidence="3" id="KW-1185">Reference proteome</keyword>
<dbReference type="EMBL" id="CP017147">
    <property type="protein sequence ID" value="AOO79364.1"/>
    <property type="molecule type" value="Genomic_DNA"/>
</dbReference>
<feature type="transmembrane region" description="Helical" evidence="1">
    <location>
        <begin position="149"/>
        <end position="169"/>
    </location>
</feature>
<dbReference type="Pfam" id="PF04298">
    <property type="entry name" value="Zn_peptidase_2"/>
    <property type="match status" value="1"/>
</dbReference>
<dbReference type="STRING" id="1526658.BHK69_01585"/>
<evidence type="ECO:0000313" key="2">
    <source>
        <dbReference type="EMBL" id="AOO79364.1"/>
    </source>
</evidence>
<keyword evidence="1" id="KW-0812">Transmembrane</keyword>
<evidence type="ECO:0000256" key="1">
    <source>
        <dbReference type="SAM" id="Phobius"/>
    </source>
</evidence>
<dbReference type="RefSeq" id="WP_069688587.1">
    <property type="nucleotide sequence ID" value="NZ_CP017147.1"/>
</dbReference>
<name>A0A1D7TW60_9HYPH</name>
<sequence length="226" mass="24251">MLYLVIALLVILLVFGPQAWVRHEMSRHAADRPDLPGTGGELARHLLDRFQLGSVTVESTPSGDHYDPGARAVRLSPDNHDGRSITAVAVAAHEVAHAIQHHQGSVLFAWRTALARFLGIFDKVAMGIMITAPLVAILTRVPSIGLMQFGLAIALLGVGLVVHLVTLPLELDASFGKALPILTADGYLDSRDLPAARGVLRAAAFTYVAGALIGLLNFLRLLRIIR</sequence>
<dbReference type="KEGG" id="bvv:BHK69_01585"/>
<dbReference type="PANTHER" id="PTHR36434">
    <property type="entry name" value="MEMBRANE PROTEASE YUGP-RELATED"/>
    <property type="match status" value="1"/>
</dbReference>
<dbReference type="Proteomes" id="UP000094969">
    <property type="component" value="Chromosome"/>
</dbReference>
<proteinExistence type="predicted"/>
<organism evidence="2 3">
    <name type="scientific">Bosea vaviloviae</name>
    <dbReference type="NCBI Taxonomy" id="1526658"/>
    <lineage>
        <taxon>Bacteria</taxon>
        <taxon>Pseudomonadati</taxon>
        <taxon>Pseudomonadota</taxon>
        <taxon>Alphaproteobacteria</taxon>
        <taxon>Hyphomicrobiales</taxon>
        <taxon>Boseaceae</taxon>
        <taxon>Bosea</taxon>
    </lineage>
</organism>
<feature type="transmembrane region" description="Helical" evidence="1">
    <location>
        <begin position="198"/>
        <end position="219"/>
    </location>
</feature>
<evidence type="ECO:0000313" key="3">
    <source>
        <dbReference type="Proteomes" id="UP000094969"/>
    </source>
</evidence>
<protein>
    <submittedName>
        <fullName evidence="2">Peptidase</fullName>
    </submittedName>
</protein>
<reference evidence="2 3" key="1">
    <citation type="journal article" date="2015" name="Antonie Van Leeuwenhoek">
        <title>Bosea vaviloviae sp. nov., a new species of slow-growing rhizobia isolated from nodules of the relict species Vavilovia formosa (Stev.) Fed.</title>
        <authorList>
            <person name="Safronova V.I."/>
            <person name="Kuznetsova I.G."/>
            <person name="Sazanova A.L."/>
            <person name="Kimeklis A.K."/>
            <person name="Belimov A.A."/>
            <person name="Andronov E.E."/>
            <person name="Pinaev A.G."/>
            <person name="Chizhevskaya E.P."/>
            <person name="Pukhaev A.R."/>
            <person name="Popov K.P."/>
            <person name="Willems A."/>
            <person name="Tikhonovich I.A."/>
        </authorList>
    </citation>
    <scope>NUCLEOTIDE SEQUENCE [LARGE SCALE GENOMIC DNA]</scope>
    <source>
        <strain evidence="2 3">Vaf18</strain>
    </source>
</reference>
<dbReference type="PANTHER" id="PTHR36434:SF1">
    <property type="entry name" value="MEMBRANE PROTEASE YUGP-RELATED"/>
    <property type="match status" value="1"/>
</dbReference>
<accession>A0A1D7TW60</accession>
<keyword evidence="1" id="KW-1133">Transmembrane helix</keyword>
<dbReference type="OrthoDB" id="9805386at2"/>
<dbReference type="AlphaFoldDB" id="A0A1D7TW60"/>
<keyword evidence="1" id="KW-0472">Membrane</keyword>
<gene>
    <name evidence="2" type="ORF">BHK69_01585</name>
</gene>